<evidence type="ECO:0000256" key="4">
    <source>
        <dbReference type="ARBA" id="ARBA00022723"/>
    </source>
</evidence>
<dbReference type="PANTHER" id="PTHR38839:SF6">
    <property type="entry name" value="TRANSCRIPTIONAL REGULATOR WHIB1"/>
    <property type="match status" value="1"/>
</dbReference>
<dbReference type="Pfam" id="PF02467">
    <property type="entry name" value="Whib"/>
    <property type="match status" value="1"/>
</dbReference>
<evidence type="ECO:0000256" key="5">
    <source>
        <dbReference type="ARBA" id="ARBA00023004"/>
    </source>
</evidence>
<gene>
    <name evidence="11" type="primary">whiB</name>
    <name evidence="14" type="ORF">Sdagh_49560</name>
</gene>
<evidence type="ECO:0000256" key="3">
    <source>
        <dbReference type="ARBA" id="ARBA00022485"/>
    </source>
</evidence>
<comment type="PTM">
    <text evidence="11">Upon Fe-S cluster removal intramolecular disulfide bonds are formed.</text>
</comment>
<evidence type="ECO:0000256" key="1">
    <source>
        <dbReference type="ARBA" id="ARBA00004496"/>
    </source>
</evidence>
<dbReference type="RefSeq" id="WP_190078506.1">
    <property type="nucleotide sequence ID" value="NZ_BMTC01000044.1"/>
</dbReference>
<evidence type="ECO:0000256" key="12">
    <source>
        <dbReference type="SAM" id="MobiDB-lite"/>
    </source>
</evidence>
<keyword evidence="10 11" id="KW-0804">Transcription</keyword>
<name>A0ABQ3Q7G1_9ACTN</name>
<dbReference type="PANTHER" id="PTHR38839">
    <property type="entry name" value="TRANSCRIPTIONAL REGULATOR WHID-RELATED"/>
    <property type="match status" value="1"/>
</dbReference>
<reference evidence="14" key="1">
    <citation type="submission" date="2024-05" db="EMBL/GenBank/DDBJ databases">
        <title>Whole genome shotgun sequence of Streptomyces daghestanicus NBRC 12762.</title>
        <authorList>
            <person name="Komaki H."/>
            <person name="Tamura T."/>
        </authorList>
    </citation>
    <scope>NUCLEOTIDE SEQUENCE</scope>
    <source>
        <strain evidence="14">NBRC 12762</strain>
    </source>
</reference>
<evidence type="ECO:0000256" key="2">
    <source>
        <dbReference type="ARBA" id="ARBA00006597"/>
    </source>
</evidence>
<keyword evidence="8 11" id="KW-0238">DNA-binding</keyword>
<feature type="binding site" evidence="11">
    <location>
        <position position="55"/>
    </location>
    <ligand>
        <name>[4Fe-4S] cluster</name>
        <dbReference type="ChEBI" id="CHEBI:49883"/>
    </ligand>
</feature>
<feature type="region of interest" description="Disordered" evidence="12">
    <location>
        <begin position="80"/>
        <end position="103"/>
    </location>
</feature>
<proteinExistence type="inferred from homology"/>
<comment type="subcellular location">
    <subcellularLocation>
        <location evidence="1 11">Cytoplasm</location>
    </subcellularLocation>
</comment>
<dbReference type="InterPro" id="IPR003482">
    <property type="entry name" value="Whib"/>
</dbReference>
<feature type="domain" description="4Fe-4S Wbl-type" evidence="13">
    <location>
        <begin position="26"/>
        <end position="88"/>
    </location>
</feature>
<accession>A0ABQ3Q7G1</accession>
<comment type="caution">
    <text evidence="14">The sequence shown here is derived from an EMBL/GenBank/DDBJ whole genome shotgun (WGS) entry which is preliminary data.</text>
</comment>
<evidence type="ECO:0000256" key="10">
    <source>
        <dbReference type="ARBA" id="ARBA00023163"/>
    </source>
</evidence>
<evidence type="ECO:0000256" key="6">
    <source>
        <dbReference type="ARBA" id="ARBA00023014"/>
    </source>
</evidence>
<comment type="cofactor">
    <cofactor evidence="11">
        <name>[4Fe-4S] cluster</name>
        <dbReference type="ChEBI" id="CHEBI:49883"/>
    </cofactor>
    <text evidence="11">Binds 1 [4Fe-4S] cluster per subunit. Following nitrosylation of the [4Fe-4S] cluster binds 1 [4Fe-8(NO)] cluster per subunit.</text>
</comment>
<evidence type="ECO:0000256" key="7">
    <source>
        <dbReference type="ARBA" id="ARBA00023015"/>
    </source>
</evidence>
<evidence type="ECO:0000259" key="13">
    <source>
        <dbReference type="PROSITE" id="PS51674"/>
    </source>
</evidence>
<evidence type="ECO:0000256" key="9">
    <source>
        <dbReference type="ARBA" id="ARBA00023157"/>
    </source>
</evidence>
<comment type="PTM">
    <text evidence="11">The Fe-S cluster can be nitrosylated by nitric oxide (NO).</text>
</comment>
<evidence type="ECO:0000256" key="8">
    <source>
        <dbReference type="ARBA" id="ARBA00023125"/>
    </source>
</evidence>
<keyword evidence="5 11" id="KW-0408">Iron</keyword>
<dbReference type="Proteomes" id="UP001052655">
    <property type="component" value="Unassembled WGS sequence"/>
</dbReference>
<evidence type="ECO:0000313" key="14">
    <source>
        <dbReference type="EMBL" id="GHI33226.1"/>
    </source>
</evidence>
<protein>
    <recommendedName>
        <fullName evidence="11">Transcriptional regulator WhiB</fullName>
    </recommendedName>
</protein>
<comment type="similarity">
    <text evidence="2 11">Belongs to the WhiB family.</text>
</comment>
<evidence type="ECO:0000256" key="11">
    <source>
        <dbReference type="HAMAP-Rule" id="MF_01479"/>
    </source>
</evidence>
<keyword evidence="9 11" id="KW-1015">Disulfide bond</keyword>
<keyword evidence="6 11" id="KW-0411">Iron-sulfur</keyword>
<dbReference type="PROSITE" id="PS51674">
    <property type="entry name" value="4FE4S_WBL"/>
    <property type="match status" value="1"/>
</dbReference>
<comment type="function">
    <text evidence="11">Acts as a transcriptional regulator. Probably redox-responsive. The apo- but not holo-form probably binds DNA.</text>
</comment>
<keyword evidence="15" id="KW-1185">Reference proteome</keyword>
<organism evidence="14 15">
    <name type="scientific">Streptomyces daghestanicus</name>
    <dbReference type="NCBI Taxonomy" id="66885"/>
    <lineage>
        <taxon>Bacteria</taxon>
        <taxon>Bacillati</taxon>
        <taxon>Actinomycetota</taxon>
        <taxon>Actinomycetes</taxon>
        <taxon>Kitasatosporales</taxon>
        <taxon>Streptomycetaceae</taxon>
        <taxon>Streptomyces</taxon>
    </lineage>
</organism>
<dbReference type="EMBL" id="BNDX01000013">
    <property type="protein sequence ID" value="GHI33226.1"/>
    <property type="molecule type" value="Genomic_DNA"/>
</dbReference>
<dbReference type="InterPro" id="IPR034768">
    <property type="entry name" value="4FE4S_WBL"/>
</dbReference>
<keyword evidence="7 11" id="KW-0805">Transcription regulation</keyword>
<dbReference type="HAMAP" id="MF_01479">
    <property type="entry name" value="WhiB"/>
    <property type="match status" value="1"/>
</dbReference>
<keyword evidence="3 11" id="KW-0004">4Fe-4S</keyword>
<feature type="binding site" evidence="11">
    <location>
        <position position="27"/>
    </location>
    <ligand>
        <name>[4Fe-4S] cluster</name>
        <dbReference type="ChEBI" id="CHEBI:49883"/>
    </ligand>
</feature>
<keyword evidence="4 11" id="KW-0479">Metal-binding</keyword>
<sequence>MHTIVRTARYSYGATSTAAPDRPQPACAGQEPDLFFPVGDTGPALLQEREAKAVCARCPLIEPCLQGALERGEAAGVWGGLSEQERRSLRRRDARARAGAGAA</sequence>
<keyword evidence="11" id="KW-0963">Cytoplasm</keyword>
<feature type="region of interest" description="Disordered" evidence="12">
    <location>
        <begin position="1"/>
        <end position="25"/>
    </location>
</feature>
<evidence type="ECO:0000313" key="15">
    <source>
        <dbReference type="Proteomes" id="UP001052655"/>
    </source>
</evidence>
<feature type="binding site" evidence="11">
    <location>
        <position position="58"/>
    </location>
    <ligand>
        <name>[4Fe-4S] cluster</name>
        <dbReference type="ChEBI" id="CHEBI:49883"/>
    </ligand>
</feature>
<feature type="binding site" evidence="11">
    <location>
        <position position="64"/>
    </location>
    <ligand>
        <name>[4Fe-4S] cluster</name>
        <dbReference type="ChEBI" id="CHEBI:49883"/>
    </ligand>
</feature>